<feature type="compositionally biased region" description="Polar residues" evidence="1">
    <location>
        <begin position="462"/>
        <end position="480"/>
    </location>
</feature>
<dbReference type="OrthoDB" id="2996389at2759"/>
<comment type="caution">
    <text evidence="2">The sequence shown here is derived from an EMBL/GenBank/DDBJ whole genome shotgun (WGS) entry which is preliminary data.</text>
</comment>
<proteinExistence type="predicted"/>
<feature type="compositionally biased region" description="Low complexity" evidence="1">
    <location>
        <begin position="593"/>
        <end position="604"/>
    </location>
</feature>
<protein>
    <submittedName>
        <fullName evidence="2">Uncharacterized protein</fullName>
    </submittedName>
</protein>
<feature type="compositionally biased region" description="Basic and acidic residues" evidence="1">
    <location>
        <begin position="263"/>
        <end position="319"/>
    </location>
</feature>
<sequence>MPKPLKAPKLKIKEYKDPGYSKYVVVSNPWSQPEKSKLNLFGNTIGGWFETMTGKPVNMVFFESNRDHIIVELDRSVNVEPILGAHHTQDFFRHPGRSHTSEIFEMGFDSPNYTRLDLAKLPIKQDYPPPRKPQSSSTKMARRIPQNVMDMIGGAEISFVDQRVESRTTSLWVNLDPNFTRSTCFILVFAVTIESRFNPSTAIFIPCPSRPLPIEEHLPSVPSDFVPYAPSATFTAMRRRREHEHEIKREVKREVDSEGSLGTEHRREQERVRHNDHAQGESYRRDRDPGRASDSHRVGNGHEADADVKPRLSDLDKGFDIPSPRDQANAADGRPPGFGPGHDRESPHLSAASSSQSDSSYPSDSNHPTSSPSSSSFRADLSTRRNESKNQNQSWLSILDSSQPVNAGYQPPEWLGAYSNGLSAFSYQDNLDRDGHEGESSSGQEGATDHHGIDTSSGSGSCDHQSSPANTRSLYQNAKQEPSRVKVEIKAEVGDVLGRRSLYQNAKQELSRVKVEIKAEAEAGDDALGRDAAQDRERYGRYANHRGDERRHQSLSSAVSPPLPGVAVVKVKAEPGDENRNIGSSVPAEGRATSTVTPSTVVTVKLEPGIRVKSEPEDEHGKGLTRPGAFPRGPDMKDGDPNTTFGPPNF</sequence>
<keyword evidence="3" id="KW-1185">Reference proteome</keyword>
<feature type="compositionally biased region" description="Basic and acidic residues" evidence="1">
    <location>
        <begin position="608"/>
        <end position="622"/>
    </location>
</feature>
<feature type="region of interest" description="Disordered" evidence="1">
    <location>
        <begin position="426"/>
        <end position="485"/>
    </location>
</feature>
<evidence type="ECO:0000256" key="1">
    <source>
        <dbReference type="SAM" id="MobiDB-lite"/>
    </source>
</evidence>
<evidence type="ECO:0000313" key="3">
    <source>
        <dbReference type="Proteomes" id="UP000518752"/>
    </source>
</evidence>
<feature type="region of interest" description="Disordered" evidence="1">
    <location>
        <begin position="519"/>
        <end position="650"/>
    </location>
</feature>
<name>A0A8H5H6B1_9AGAR</name>
<accession>A0A8H5H6B1</accession>
<feature type="compositionally biased region" description="Basic and acidic residues" evidence="1">
    <location>
        <begin position="430"/>
        <end position="439"/>
    </location>
</feature>
<feature type="compositionally biased region" description="Basic and acidic residues" evidence="1">
    <location>
        <begin position="519"/>
        <end position="552"/>
    </location>
</feature>
<feature type="compositionally biased region" description="Polar residues" evidence="1">
    <location>
        <begin position="389"/>
        <end position="405"/>
    </location>
</feature>
<reference evidence="2 3" key="1">
    <citation type="journal article" date="2020" name="ISME J.">
        <title>Uncovering the hidden diversity of litter-decomposition mechanisms in mushroom-forming fungi.</title>
        <authorList>
            <person name="Floudas D."/>
            <person name="Bentzer J."/>
            <person name="Ahren D."/>
            <person name="Johansson T."/>
            <person name="Persson P."/>
            <person name="Tunlid A."/>
        </authorList>
    </citation>
    <scope>NUCLEOTIDE SEQUENCE [LARGE SCALE GENOMIC DNA]</scope>
    <source>
        <strain evidence="2 3">CBS 406.79</strain>
    </source>
</reference>
<dbReference type="AlphaFoldDB" id="A0A8H5H6B1"/>
<dbReference type="EMBL" id="JAACJN010000083">
    <property type="protein sequence ID" value="KAF5377395.1"/>
    <property type="molecule type" value="Genomic_DNA"/>
</dbReference>
<gene>
    <name evidence="2" type="ORF">D9757_009728</name>
</gene>
<feature type="compositionally biased region" description="Basic and acidic residues" evidence="1">
    <location>
        <begin position="571"/>
        <end position="580"/>
    </location>
</feature>
<feature type="compositionally biased region" description="Basic and acidic residues" evidence="1">
    <location>
        <begin position="243"/>
        <end position="256"/>
    </location>
</feature>
<evidence type="ECO:0000313" key="2">
    <source>
        <dbReference type="EMBL" id="KAF5377395.1"/>
    </source>
</evidence>
<dbReference type="Proteomes" id="UP000518752">
    <property type="component" value="Unassembled WGS sequence"/>
</dbReference>
<feature type="compositionally biased region" description="Polar residues" evidence="1">
    <location>
        <begin position="641"/>
        <end position="650"/>
    </location>
</feature>
<feature type="compositionally biased region" description="Low complexity" evidence="1">
    <location>
        <begin position="348"/>
        <end position="376"/>
    </location>
</feature>
<organism evidence="2 3">
    <name type="scientific">Collybiopsis confluens</name>
    <dbReference type="NCBI Taxonomy" id="2823264"/>
    <lineage>
        <taxon>Eukaryota</taxon>
        <taxon>Fungi</taxon>
        <taxon>Dikarya</taxon>
        <taxon>Basidiomycota</taxon>
        <taxon>Agaricomycotina</taxon>
        <taxon>Agaricomycetes</taxon>
        <taxon>Agaricomycetidae</taxon>
        <taxon>Agaricales</taxon>
        <taxon>Marasmiineae</taxon>
        <taxon>Omphalotaceae</taxon>
        <taxon>Collybiopsis</taxon>
    </lineage>
</organism>
<feature type="region of interest" description="Disordered" evidence="1">
    <location>
        <begin position="239"/>
        <end position="414"/>
    </location>
</feature>